<reference evidence="1" key="1">
    <citation type="submission" date="2021-06" db="EMBL/GenBank/DDBJ databases">
        <authorList>
            <person name="Kallberg Y."/>
            <person name="Tangrot J."/>
            <person name="Rosling A."/>
        </authorList>
    </citation>
    <scope>NUCLEOTIDE SEQUENCE</scope>
    <source>
        <strain evidence="1">87-6 pot B 2015</strain>
    </source>
</reference>
<dbReference type="AlphaFoldDB" id="A0A9N9IAT0"/>
<feature type="non-terminal residue" evidence="1">
    <location>
        <position position="1"/>
    </location>
</feature>
<protein>
    <submittedName>
        <fullName evidence="1">574_t:CDS:1</fullName>
    </submittedName>
</protein>
<dbReference type="EMBL" id="CAJVPP010015799">
    <property type="protein sequence ID" value="CAG8727869.1"/>
    <property type="molecule type" value="Genomic_DNA"/>
</dbReference>
<organism evidence="1 2">
    <name type="scientific">Funneliformis mosseae</name>
    <name type="common">Endomycorrhizal fungus</name>
    <name type="synonym">Glomus mosseae</name>
    <dbReference type="NCBI Taxonomy" id="27381"/>
    <lineage>
        <taxon>Eukaryota</taxon>
        <taxon>Fungi</taxon>
        <taxon>Fungi incertae sedis</taxon>
        <taxon>Mucoromycota</taxon>
        <taxon>Glomeromycotina</taxon>
        <taxon>Glomeromycetes</taxon>
        <taxon>Glomerales</taxon>
        <taxon>Glomeraceae</taxon>
        <taxon>Funneliformis</taxon>
    </lineage>
</organism>
<sequence>LTSASNDATRPMLFKNKEHDSKLGHLINSTGSGVRRRVKFLVETPEYDPLYTIRTFNRLISDILGGTYSNLKPLRI</sequence>
<evidence type="ECO:0000313" key="2">
    <source>
        <dbReference type="Proteomes" id="UP000789375"/>
    </source>
</evidence>
<accession>A0A9N9IAT0</accession>
<keyword evidence="2" id="KW-1185">Reference proteome</keyword>
<name>A0A9N9IAT0_FUNMO</name>
<dbReference type="Proteomes" id="UP000789375">
    <property type="component" value="Unassembled WGS sequence"/>
</dbReference>
<proteinExistence type="predicted"/>
<feature type="non-terminal residue" evidence="1">
    <location>
        <position position="76"/>
    </location>
</feature>
<gene>
    <name evidence="1" type="ORF">FMOSSE_LOCUS15473</name>
</gene>
<evidence type="ECO:0000313" key="1">
    <source>
        <dbReference type="EMBL" id="CAG8727869.1"/>
    </source>
</evidence>
<comment type="caution">
    <text evidence="1">The sequence shown here is derived from an EMBL/GenBank/DDBJ whole genome shotgun (WGS) entry which is preliminary data.</text>
</comment>